<gene>
    <name evidence="1" type="ORF">S40285_09793</name>
</gene>
<dbReference type="HOGENOM" id="CLU_3437524_0_0_1"/>
<feature type="non-terminal residue" evidence="1">
    <location>
        <position position="12"/>
    </location>
</feature>
<evidence type="ECO:0000313" key="1">
    <source>
        <dbReference type="EMBL" id="KFA68026.1"/>
    </source>
</evidence>
<dbReference type="EMBL" id="KL660038">
    <property type="protein sequence ID" value="KFA68026.1"/>
    <property type="molecule type" value="Genomic_DNA"/>
</dbReference>
<name>A0A084QVP1_STAC4</name>
<sequence length="12" mass="1337">FTHLIAALPLQL</sequence>
<feature type="non-terminal residue" evidence="1">
    <location>
        <position position="1"/>
    </location>
</feature>
<organism evidence="1 2">
    <name type="scientific">Stachybotrys chlorohalonatus (strain IBT 40285)</name>
    <dbReference type="NCBI Taxonomy" id="1283841"/>
    <lineage>
        <taxon>Eukaryota</taxon>
        <taxon>Fungi</taxon>
        <taxon>Dikarya</taxon>
        <taxon>Ascomycota</taxon>
        <taxon>Pezizomycotina</taxon>
        <taxon>Sordariomycetes</taxon>
        <taxon>Hypocreomycetidae</taxon>
        <taxon>Hypocreales</taxon>
        <taxon>Stachybotryaceae</taxon>
        <taxon>Stachybotrys</taxon>
    </lineage>
</organism>
<dbReference type="InParanoid" id="A0A084QVP1"/>
<accession>A0A084QVP1</accession>
<proteinExistence type="predicted"/>
<evidence type="ECO:0000313" key="2">
    <source>
        <dbReference type="Proteomes" id="UP000028524"/>
    </source>
</evidence>
<dbReference type="Proteomes" id="UP000028524">
    <property type="component" value="Unassembled WGS sequence"/>
</dbReference>
<reference evidence="1 2" key="1">
    <citation type="journal article" date="2014" name="BMC Genomics">
        <title>Comparative genome sequencing reveals chemotype-specific gene clusters in the toxigenic black mold Stachybotrys.</title>
        <authorList>
            <person name="Semeiks J."/>
            <person name="Borek D."/>
            <person name="Otwinowski Z."/>
            <person name="Grishin N.V."/>
        </authorList>
    </citation>
    <scope>NUCLEOTIDE SEQUENCE [LARGE SCALE GENOMIC DNA]</scope>
    <source>
        <strain evidence="1 2">IBT 40285</strain>
    </source>
</reference>
<protein>
    <submittedName>
        <fullName evidence="1">Uncharacterized protein</fullName>
    </submittedName>
</protein>
<keyword evidence="2" id="KW-1185">Reference proteome</keyword>